<evidence type="ECO:0000256" key="1">
    <source>
        <dbReference type="ARBA" id="ARBA00022737"/>
    </source>
</evidence>
<dbReference type="PROSITE" id="PS51318">
    <property type="entry name" value="TAT"/>
    <property type="match status" value="1"/>
</dbReference>
<reference evidence="6 7" key="1">
    <citation type="submission" date="2013-05" db="EMBL/GenBank/DDBJ databases">
        <title>Genome sequence of Streptomyces sparsogenes DSM 40356.</title>
        <authorList>
            <person name="Coyne S."/>
            <person name="Seebeck F.P."/>
        </authorList>
    </citation>
    <scope>NUCLEOTIDE SEQUENCE [LARGE SCALE GENOMIC DNA]</scope>
    <source>
        <strain evidence="6 7">DSM 40356</strain>
    </source>
</reference>
<keyword evidence="7" id="KW-1185">Reference proteome</keyword>
<dbReference type="RefSeq" id="WP_065958805.1">
    <property type="nucleotide sequence ID" value="NZ_ASQP01000255.1"/>
</dbReference>
<feature type="domain" description="Prenyltransferase alpha-alpha toroid" evidence="5">
    <location>
        <begin position="60"/>
        <end position="167"/>
    </location>
</feature>
<keyword evidence="1" id="KW-0677">Repeat</keyword>
<evidence type="ECO:0000256" key="4">
    <source>
        <dbReference type="SAM" id="SignalP"/>
    </source>
</evidence>
<dbReference type="InterPro" id="IPR008930">
    <property type="entry name" value="Terpenoid_cyclase/PrenylTrfase"/>
</dbReference>
<dbReference type="GeneID" id="96741917"/>
<evidence type="ECO:0000313" key="6">
    <source>
        <dbReference type="EMBL" id="OMI37969.1"/>
    </source>
</evidence>
<feature type="compositionally biased region" description="Basic and acidic residues" evidence="2">
    <location>
        <begin position="243"/>
        <end position="252"/>
    </location>
</feature>
<dbReference type="InterPro" id="IPR006311">
    <property type="entry name" value="TAT_signal"/>
</dbReference>
<dbReference type="Pfam" id="PF00432">
    <property type="entry name" value="Prenyltrans"/>
    <property type="match status" value="1"/>
</dbReference>
<dbReference type="GO" id="GO:0003824">
    <property type="term" value="F:catalytic activity"/>
    <property type="evidence" value="ECO:0007669"/>
    <property type="project" value="InterPro"/>
</dbReference>
<sequence>MNVRRSATALAALAALAALCTAAAPAAFADASPSPKPSGPALPKGLYGTKDPRFDGVWRQSLALLAQDAVGVTPAKSAIDWLAGQQCEDGGFAGYRADPAKACDPEKGEFTDATAAAVQALAAVGGRSSAVGKGVAWLKKHQNDDGGWGMNPGGPSDANSTSAAVGAFAATGTDPKGVKSAKGGKTPYDLLLGLQLGCDAKKGERGAFAYTADKGGAGAAANDLATAAAALATQGKGFVFEPAGKDDGKAPEPLDCGASKGGAKDGGKAAGGEPAGVAEAGQAAAAYLADTMAEHGRHLPSSMPGAKDQPDFGGTADAIIALAAGEHSATAAKPLQWLQSEKNGALAWAKGDPGALGKLVLAAHAAGADPRSFGGVDLVQRLNATGPKPESVSASGSQADAGKDADGEKKDDDKGGVGGVWWTVGVFMVAGIGIGFLLSGRKKQQL</sequence>
<keyword evidence="3" id="KW-0472">Membrane</keyword>
<proteinExistence type="predicted"/>
<feature type="region of interest" description="Disordered" evidence="2">
    <location>
        <begin position="242"/>
        <end position="275"/>
    </location>
</feature>
<gene>
    <name evidence="6" type="ORF">SPAR_18323</name>
</gene>
<feature type="chain" id="PRO_5010372509" evidence="4">
    <location>
        <begin position="30"/>
        <end position="446"/>
    </location>
</feature>
<evidence type="ECO:0000256" key="2">
    <source>
        <dbReference type="SAM" id="MobiDB-lite"/>
    </source>
</evidence>
<keyword evidence="3" id="KW-0812">Transmembrane</keyword>
<organism evidence="6 7">
    <name type="scientific">Streptomyces sparsogenes DSM 40356</name>
    <dbReference type="NCBI Taxonomy" id="1331668"/>
    <lineage>
        <taxon>Bacteria</taxon>
        <taxon>Bacillati</taxon>
        <taxon>Actinomycetota</taxon>
        <taxon>Actinomycetes</taxon>
        <taxon>Kitasatosporales</taxon>
        <taxon>Streptomycetaceae</taxon>
        <taxon>Streptomyces</taxon>
    </lineage>
</organism>
<keyword evidence="4" id="KW-0732">Signal</keyword>
<dbReference type="Gene3D" id="1.50.10.20">
    <property type="match status" value="1"/>
</dbReference>
<protein>
    <submittedName>
        <fullName evidence="6">Secreted protein</fullName>
    </submittedName>
</protein>
<dbReference type="EMBL" id="ASQP01000255">
    <property type="protein sequence ID" value="OMI37969.1"/>
    <property type="molecule type" value="Genomic_DNA"/>
</dbReference>
<evidence type="ECO:0000313" key="7">
    <source>
        <dbReference type="Proteomes" id="UP000186168"/>
    </source>
</evidence>
<comment type="caution">
    <text evidence="6">The sequence shown here is derived from an EMBL/GenBank/DDBJ whole genome shotgun (WGS) entry which is preliminary data.</text>
</comment>
<dbReference type="AlphaFoldDB" id="A0A1R1SIZ5"/>
<feature type="signal peptide" evidence="4">
    <location>
        <begin position="1"/>
        <end position="29"/>
    </location>
</feature>
<name>A0A1R1SIZ5_9ACTN</name>
<accession>A0A1R1SIZ5</accession>
<keyword evidence="3" id="KW-1133">Transmembrane helix</keyword>
<dbReference type="SUPFAM" id="SSF48239">
    <property type="entry name" value="Terpenoid cyclases/Protein prenyltransferases"/>
    <property type="match status" value="1"/>
</dbReference>
<evidence type="ECO:0000259" key="5">
    <source>
        <dbReference type="Pfam" id="PF00432"/>
    </source>
</evidence>
<dbReference type="STRING" id="67365.GCA_001704635_03735"/>
<dbReference type="Proteomes" id="UP000186168">
    <property type="component" value="Unassembled WGS sequence"/>
</dbReference>
<feature type="transmembrane region" description="Helical" evidence="3">
    <location>
        <begin position="419"/>
        <end position="438"/>
    </location>
</feature>
<feature type="compositionally biased region" description="Basic and acidic residues" evidence="2">
    <location>
        <begin position="401"/>
        <end position="414"/>
    </location>
</feature>
<evidence type="ECO:0000256" key="3">
    <source>
        <dbReference type="SAM" id="Phobius"/>
    </source>
</evidence>
<feature type="region of interest" description="Disordered" evidence="2">
    <location>
        <begin position="385"/>
        <end position="414"/>
    </location>
</feature>
<dbReference type="InterPro" id="IPR001330">
    <property type="entry name" value="Prenyltrans"/>
</dbReference>